<dbReference type="EMBL" id="JBBXJM010000005">
    <property type="protein sequence ID" value="KAL1407111.1"/>
    <property type="molecule type" value="Genomic_DNA"/>
</dbReference>
<feature type="compositionally biased region" description="Low complexity" evidence="3">
    <location>
        <begin position="74"/>
        <end position="87"/>
    </location>
</feature>
<sequence length="502" mass="53816">MTYDLHPALPATPTPKDYSRIHFDPAALPAKRIVGLLACQRDPLLRTLTRRVVAAHPAPDVPLAQKGRDRKKATPSSSAAPSGAATPTGALWEVELEDTVIFPEGGGQPWDTGVLRVADANGGTHAFTIEACVRRGLDAVHRVRVPPGSAVDFAALPGLEASVEVDWERRLDHMVTHTAQHLLSAVLDRRELPTLSWGMGQHPSTEAPYVELPRGLTWPEAEAVEAECNAHIREQLRVWIDVTVQGEGVRDDERAGDVEREERGIPKDYTGGVIRHCNITGVDRNACCGTQCPDLSYVSFLHVLPPSTPHAATQPSSSTPTRLYFVAGPRAIAHLASASRELSRAGQAVNVGRADVYERVARIEANRFEQAEAAKAMKGELARLVASAAAAKDGAIVTLHRAERATHDFDFLSAVAGAFCDARPDATLVLTSAVAPPALLLVQSKDADKAKAVFERLKTLLAGEDKARVKGGGARGRYMAKVDGKWAKGDGAAVEQVVQELA</sequence>
<dbReference type="InterPro" id="IPR009000">
    <property type="entry name" value="Transl_B-barrel_sf"/>
</dbReference>
<dbReference type="GeneID" id="95987568"/>
<evidence type="ECO:0000256" key="1">
    <source>
        <dbReference type="ARBA" id="ARBA00022723"/>
    </source>
</evidence>
<evidence type="ECO:0000256" key="3">
    <source>
        <dbReference type="SAM" id="MobiDB-lite"/>
    </source>
</evidence>
<gene>
    <name evidence="4" type="ORF">Q8F55_006525</name>
</gene>
<comment type="caution">
    <text evidence="4">The sequence shown here is derived from an EMBL/GenBank/DDBJ whole genome shotgun (WGS) entry which is preliminary data.</text>
</comment>
<keyword evidence="5" id="KW-1185">Reference proteome</keyword>
<dbReference type="Proteomes" id="UP001565368">
    <property type="component" value="Unassembled WGS sequence"/>
</dbReference>
<evidence type="ECO:0000313" key="4">
    <source>
        <dbReference type="EMBL" id="KAL1407111.1"/>
    </source>
</evidence>
<dbReference type="Gene3D" id="2.40.30.130">
    <property type="match status" value="1"/>
</dbReference>
<keyword evidence="1" id="KW-0479">Metal-binding</keyword>
<keyword evidence="2" id="KW-0862">Zinc</keyword>
<reference evidence="4 5" key="1">
    <citation type="submission" date="2023-08" db="EMBL/GenBank/DDBJ databases">
        <title>Annotated Genome Sequence of Vanrija albida AlHP1.</title>
        <authorList>
            <person name="Herzog R."/>
        </authorList>
    </citation>
    <scope>NUCLEOTIDE SEQUENCE [LARGE SCALE GENOMIC DNA]</scope>
    <source>
        <strain evidence="4 5">AlHP1</strain>
    </source>
</reference>
<proteinExistence type="predicted"/>
<name>A0ABR3PXF8_9TREE</name>
<dbReference type="InterPro" id="IPR018163">
    <property type="entry name" value="Thr/Ala-tRNA-synth_IIc_edit"/>
</dbReference>
<dbReference type="PANTHER" id="PTHR43462:SF1">
    <property type="entry name" value="ALANYL-TRNA EDITING PROTEIN AARSD1"/>
    <property type="match status" value="1"/>
</dbReference>
<feature type="region of interest" description="Disordered" evidence="3">
    <location>
        <begin position="59"/>
        <end position="87"/>
    </location>
</feature>
<accession>A0ABR3PXF8</accession>
<evidence type="ECO:0000313" key="5">
    <source>
        <dbReference type="Proteomes" id="UP001565368"/>
    </source>
</evidence>
<evidence type="ECO:0008006" key="6">
    <source>
        <dbReference type="Google" id="ProtNLM"/>
    </source>
</evidence>
<dbReference type="Gene3D" id="3.30.980.10">
    <property type="entry name" value="Threonyl-trna Synthetase, Chain A, domain 2"/>
    <property type="match status" value="1"/>
</dbReference>
<dbReference type="SUPFAM" id="SSF55186">
    <property type="entry name" value="ThrRS/AlaRS common domain"/>
    <property type="match status" value="1"/>
</dbReference>
<organism evidence="4 5">
    <name type="scientific">Vanrija albida</name>
    <dbReference type="NCBI Taxonomy" id="181172"/>
    <lineage>
        <taxon>Eukaryota</taxon>
        <taxon>Fungi</taxon>
        <taxon>Dikarya</taxon>
        <taxon>Basidiomycota</taxon>
        <taxon>Agaricomycotina</taxon>
        <taxon>Tremellomycetes</taxon>
        <taxon>Trichosporonales</taxon>
        <taxon>Trichosporonaceae</taxon>
        <taxon>Vanrija</taxon>
    </lineage>
</organism>
<dbReference type="PANTHER" id="PTHR43462">
    <property type="entry name" value="ALANYL-TRNA EDITING PROTEIN"/>
    <property type="match status" value="1"/>
</dbReference>
<dbReference type="SUPFAM" id="SSF50447">
    <property type="entry name" value="Translation proteins"/>
    <property type="match status" value="1"/>
</dbReference>
<dbReference type="RefSeq" id="XP_069207055.1">
    <property type="nucleotide sequence ID" value="XM_069354984.1"/>
</dbReference>
<evidence type="ECO:0000256" key="2">
    <source>
        <dbReference type="ARBA" id="ARBA00022833"/>
    </source>
</evidence>
<dbReference type="InterPro" id="IPR051335">
    <property type="entry name" value="Alanyl-tRNA_Editing_Enzymes"/>
</dbReference>
<protein>
    <recommendedName>
        <fullName evidence="6">Threonyl/alanyl tRNA synthetase SAD domain-containing protein</fullName>
    </recommendedName>
</protein>